<organism evidence="15 16">
    <name type="scientific">Zopfia rhizophila CBS 207.26</name>
    <dbReference type="NCBI Taxonomy" id="1314779"/>
    <lineage>
        <taxon>Eukaryota</taxon>
        <taxon>Fungi</taxon>
        <taxon>Dikarya</taxon>
        <taxon>Ascomycota</taxon>
        <taxon>Pezizomycotina</taxon>
        <taxon>Dothideomycetes</taxon>
        <taxon>Dothideomycetes incertae sedis</taxon>
        <taxon>Zopfiaceae</taxon>
        <taxon>Zopfia</taxon>
    </lineage>
</organism>
<evidence type="ECO:0000256" key="9">
    <source>
        <dbReference type="ARBA" id="ARBA00023295"/>
    </source>
</evidence>
<name>A0A6A6E1W0_9PEZI</name>
<evidence type="ECO:0000256" key="4">
    <source>
        <dbReference type="ARBA" id="ARBA00022801"/>
    </source>
</evidence>
<dbReference type="AlphaFoldDB" id="A0A6A6E1W0"/>
<keyword evidence="5 11" id="KW-0136">Cellulose degradation</keyword>
<evidence type="ECO:0000313" key="16">
    <source>
        <dbReference type="Proteomes" id="UP000800200"/>
    </source>
</evidence>
<evidence type="ECO:0000259" key="14">
    <source>
        <dbReference type="PROSITE" id="PS51164"/>
    </source>
</evidence>
<protein>
    <recommendedName>
        <fullName evidence="11">Glucanase</fullName>
        <ecNumber evidence="11">3.2.1.-</ecNumber>
    </recommendedName>
</protein>
<dbReference type="SUPFAM" id="SSF57180">
    <property type="entry name" value="Cellulose-binding domain"/>
    <property type="match status" value="1"/>
</dbReference>
<feature type="chain" id="PRO_5025662803" description="Glucanase" evidence="13">
    <location>
        <begin position="19"/>
        <end position="512"/>
    </location>
</feature>
<evidence type="ECO:0000256" key="10">
    <source>
        <dbReference type="ARBA" id="ARBA00023326"/>
    </source>
</evidence>
<evidence type="ECO:0000256" key="11">
    <source>
        <dbReference type="RuleBase" id="RU361164"/>
    </source>
</evidence>
<evidence type="ECO:0000313" key="15">
    <source>
        <dbReference type="EMBL" id="KAF2184985.1"/>
    </source>
</evidence>
<dbReference type="InterPro" id="IPR035971">
    <property type="entry name" value="CBD_sf"/>
</dbReference>
<dbReference type="GO" id="GO:0016162">
    <property type="term" value="F:cellulose 1,4-beta-cellobiosidase activity"/>
    <property type="evidence" value="ECO:0007669"/>
    <property type="project" value="UniProtKB-EC"/>
</dbReference>
<dbReference type="Pfam" id="PF00734">
    <property type="entry name" value="CBM_1"/>
    <property type="match status" value="1"/>
</dbReference>
<keyword evidence="16" id="KW-1185">Reference proteome</keyword>
<evidence type="ECO:0000256" key="2">
    <source>
        <dbReference type="ARBA" id="ARBA00006044"/>
    </source>
</evidence>
<keyword evidence="4 11" id="KW-0378">Hydrolase</keyword>
<keyword evidence="10 11" id="KW-0624">Polysaccharide degradation</keyword>
<dbReference type="Proteomes" id="UP000800200">
    <property type="component" value="Unassembled WGS sequence"/>
</dbReference>
<feature type="domain" description="CBM1" evidence="14">
    <location>
        <begin position="476"/>
        <end position="512"/>
    </location>
</feature>
<evidence type="ECO:0000256" key="5">
    <source>
        <dbReference type="ARBA" id="ARBA00023001"/>
    </source>
</evidence>
<dbReference type="SMART" id="SM00236">
    <property type="entry name" value="fCBD"/>
    <property type="match status" value="1"/>
</dbReference>
<keyword evidence="3 13" id="KW-0732">Signal</keyword>
<feature type="region of interest" description="Disordered" evidence="12">
    <location>
        <begin position="408"/>
        <end position="433"/>
    </location>
</feature>
<evidence type="ECO:0000256" key="3">
    <source>
        <dbReference type="ARBA" id="ARBA00022729"/>
    </source>
</evidence>
<dbReference type="OrthoDB" id="412382at2759"/>
<keyword evidence="8" id="KW-0119">Carbohydrate metabolism</keyword>
<dbReference type="GO" id="GO:0030248">
    <property type="term" value="F:cellulose binding"/>
    <property type="evidence" value="ECO:0007669"/>
    <property type="project" value="InterPro"/>
</dbReference>
<gene>
    <name evidence="15" type="ORF">K469DRAFT_739060</name>
</gene>
<evidence type="ECO:0000256" key="8">
    <source>
        <dbReference type="ARBA" id="ARBA00023277"/>
    </source>
</evidence>
<evidence type="ECO:0000256" key="1">
    <source>
        <dbReference type="ARBA" id="ARBA00001641"/>
    </source>
</evidence>
<dbReference type="InterPro" id="IPR000254">
    <property type="entry name" value="CBD"/>
</dbReference>
<dbReference type="InterPro" id="IPR001722">
    <property type="entry name" value="Glyco_hydro_7"/>
</dbReference>
<dbReference type="EC" id="3.2.1.-" evidence="11"/>
<feature type="signal peptide" evidence="13">
    <location>
        <begin position="1"/>
        <end position="18"/>
    </location>
</feature>
<keyword evidence="6" id="KW-1015">Disulfide bond</keyword>
<sequence length="512" mass="54062">MVSKVAFLSSLFAAAASAQQVATLTTETHPQMPIQSCSAAGSCTTLNTAVTLDANWRWLHTTSGYDNCYTGNAWNTTHCPDGKTCASKCALDGADYPGTYGVTASGGALTLKFVTEGSYSKNIGSRMYLMASESKYQMFKLLNKEFSFDVDVSNLPCGLNGALYLIEMEEDGGLAKYSTNKAGAKYGTGYCDTQCPHDIKFINGEANVDGWNPSDSDVNAGTGKYGSCCHEMDIWEANSISTAYTPHVCSVNGQVRCEGTDCGDGDQRYAGICDKDGCDFNSYRMGDTSFYGKGLTVDTSKKFTVVTQFITDSGSDTGTLTEIRRLYVQDGKVIKNSVSKISGVTETNSISDQFCKEQKTAFGDNNAFDKLGGMSAMGGSIGRGMVLALSIWDDHAVNMLWLDSTYPTDADPSKPGVKRGTCETTSGVPSEIETSAASSSVTYSNIKFGAIDSTYGTGSSGGGGDTGTTPTNPSTGTAAKYAQCGGQDWTGPTTCASGSTCTVLNPYYSQCL</sequence>
<dbReference type="PRINTS" id="PR00734">
    <property type="entry name" value="GLHYDRLASE7"/>
</dbReference>
<dbReference type="Gene3D" id="2.70.100.10">
    <property type="entry name" value="Glycoside hydrolase, family 7, domain"/>
    <property type="match status" value="1"/>
</dbReference>
<dbReference type="PANTHER" id="PTHR33753:SF2">
    <property type="entry name" value="GLYCOSIDE HYDROLASE FAMILY 7 PROTEIN"/>
    <property type="match status" value="1"/>
</dbReference>
<evidence type="ECO:0000256" key="13">
    <source>
        <dbReference type="SAM" id="SignalP"/>
    </source>
</evidence>
<evidence type="ECO:0000256" key="6">
    <source>
        <dbReference type="ARBA" id="ARBA00023157"/>
    </source>
</evidence>
<dbReference type="CDD" id="cd07999">
    <property type="entry name" value="GH7_CBH_EG"/>
    <property type="match status" value="1"/>
</dbReference>
<dbReference type="GO" id="GO:0030245">
    <property type="term" value="P:cellulose catabolic process"/>
    <property type="evidence" value="ECO:0007669"/>
    <property type="project" value="UniProtKB-KW"/>
</dbReference>
<accession>A0A6A6E1W0</accession>
<reference evidence="15" key="1">
    <citation type="journal article" date="2020" name="Stud. Mycol.">
        <title>101 Dothideomycetes genomes: a test case for predicting lifestyles and emergence of pathogens.</title>
        <authorList>
            <person name="Haridas S."/>
            <person name="Albert R."/>
            <person name="Binder M."/>
            <person name="Bloem J."/>
            <person name="Labutti K."/>
            <person name="Salamov A."/>
            <person name="Andreopoulos B."/>
            <person name="Baker S."/>
            <person name="Barry K."/>
            <person name="Bills G."/>
            <person name="Bluhm B."/>
            <person name="Cannon C."/>
            <person name="Castanera R."/>
            <person name="Culley D."/>
            <person name="Daum C."/>
            <person name="Ezra D."/>
            <person name="Gonzalez J."/>
            <person name="Henrissat B."/>
            <person name="Kuo A."/>
            <person name="Liang C."/>
            <person name="Lipzen A."/>
            <person name="Lutzoni F."/>
            <person name="Magnuson J."/>
            <person name="Mondo S."/>
            <person name="Nolan M."/>
            <person name="Ohm R."/>
            <person name="Pangilinan J."/>
            <person name="Park H.-J."/>
            <person name="Ramirez L."/>
            <person name="Alfaro M."/>
            <person name="Sun H."/>
            <person name="Tritt A."/>
            <person name="Yoshinaga Y."/>
            <person name="Zwiers L.-H."/>
            <person name="Turgeon B."/>
            <person name="Goodwin S."/>
            <person name="Spatafora J."/>
            <person name="Crous P."/>
            <person name="Grigoriev I."/>
        </authorList>
    </citation>
    <scope>NUCLEOTIDE SEQUENCE</scope>
    <source>
        <strain evidence="15">CBS 207.26</strain>
    </source>
</reference>
<proteinExistence type="inferred from homology"/>
<dbReference type="FunFam" id="2.70.100.10:FF:000001">
    <property type="entry name" value="Glucanase"/>
    <property type="match status" value="1"/>
</dbReference>
<evidence type="ECO:0000256" key="7">
    <source>
        <dbReference type="ARBA" id="ARBA00023180"/>
    </source>
</evidence>
<feature type="compositionally biased region" description="Polar residues" evidence="12">
    <location>
        <begin position="422"/>
        <end position="433"/>
    </location>
</feature>
<dbReference type="Pfam" id="PF00840">
    <property type="entry name" value="Glyco_hydro_7"/>
    <property type="match status" value="1"/>
</dbReference>
<comment type="similarity">
    <text evidence="2 11">Belongs to the glycosyl hydrolase 7 (cellulase C) family.</text>
</comment>
<dbReference type="EMBL" id="ML994635">
    <property type="protein sequence ID" value="KAF2184985.1"/>
    <property type="molecule type" value="Genomic_DNA"/>
</dbReference>
<dbReference type="PROSITE" id="PS51164">
    <property type="entry name" value="CBM1_2"/>
    <property type="match status" value="1"/>
</dbReference>
<dbReference type="PROSITE" id="PS00562">
    <property type="entry name" value="CBM1_1"/>
    <property type="match status" value="1"/>
</dbReference>
<keyword evidence="9 11" id="KW-0326">Glycosidase</keyword>
<dbReference type="InterPro" id="IPR013320">
    <property type="entry name" value="ConA-like_dom_sf"/>
</dbReference>
<dbReference type="PANTHER" id="PTHR33753">
    <property type="entry name" value="1,4-BETA-D-GLUCAN CELLOBIOHYDROLASE B"/>
    <property type="match status" value="1"/>
</dbReference>
<dbReference type="InterPro" id="IPR037019">
    <property type="entry name" value="Glyco_hydro_7_sf"/>
</dbReference>
<dbReference type="SUPFAM" id="SSF49899">
    <property type="entry name" value="Concanavalin A-like lectins/glucanases"/>
    <property type="match status" value="1"/>
</dbReference>
<comment type="catalytic activity">
    <reaction evidence="1">
        <text>Hydrolysis of (1-&gt;4)-beta-D-glucosidic linkages in cellulose and cellotetraose, releasing cellobiose from the non-reducing ends of the chains.</text>
        <dbReference type="EC" id="3.2.1.91"/>
    </reaction>
</comment>
<dbReference type="GO" id="GO:0005576">
    <property type="term" value="C:extracellular region"/>
    <property type="evidence" value="ECO:0007669"/>
    <property type="project" value="InterPro"/>
</dbReference>
<evidence type="ECO:0000256" key="12">
    <source>
        <dbReference type="SAM" id="MobiDB-lite"/>
    </source>
</evidence>
<keyword evidence="7" id="KW-0325">Glycoprotein</keyword>